<dbReference type="PANTHER" id="PTHR23407">
    <property type="entry name" value="ATPASE INHIBITOR/5-FORMYLTETRAHYDROFOLATE CYCLO-LIGASE"/>
    <property type="match status" value="1"/>
</dbReference>
<evidence type="ECO:0000256" key="5">
    <source>
        <dbReference type="RuleBase" id="RU361279"/>
    </source>
</evidence>
<keyword evidence="3 4" id="KW-0067">ATP-binding</keyword>
<dbReference type="NCBIfam" id="TIGR02727">
    <property type="entry name" value="MTHFS_bact"/>
    <property type="match status" value="1"/>
</dbReference>
<dbReference type="EMBL" id="QGGH01000003">
    <property type="protein sequence ID" value="PWJ91763.1"/>
    <property type="molecule type" value="Genomic_DNA"/>
</dbReference>
<dbReference type="InterPro" id="IPR002698">
    <property type="entry name" value="FTHF_cligase"/>
</dbReference>
<dbReference type="PANTHER" id="PTHR23407:SF1">
    <property type="entry name" value="5-FORMYLTETRAHYDROFOLATE CYCLO-LIGASE"/>
    <property type="match status" value="1"/>
</dbReference>
<dbReference type="GO" id="GO:0030272">
    <property type="term" value="F:5-formyltetrahydrofolate cyclo-ligase activity"/>
    <property type="evidence" value="ECO:0007669"/>
    <property type="project" value="UniProtKB-EC"/>
</dbReference>
<sequence length="214" mass="23933">MENVAPNASSRSDLFYPGRMTSPKDLKKQLRREALGRRDALDEFWRVEVALEMAETARDHLHIEPGQIVSGFWPMRSEVDVRPLMFALREKGARLCLPAILDKTTIVFRELVRGAPMVEMGFGTVGPHEEAEVLDPAVMLVPLAAFDARGHRIGYGAGYYDRAIGRLVDKGQPPRLVGIAFDCQEVAMVPDENHDVIIPEILTESGLRRFAPKL</sequence>
<keyword evidence="7" id="KW-0436">Ligase</keyword>
<feature type="region of interest" description="Disordered" evidence="6">
    <location>
        <begin position="1"/>
        <end position="20"/>
    </location>
</feature>
<protein>
    <recommendedName>
        <fullName evidence="5">5-formyltetrahydrofolate cyclo-ligase</fullName>
        <ecNumber evidence="5">6.3.3.2</ecNumber>
    </recommendedName>
</protein>
<evidence type="ECO:0000256" key="3">
    <source>
        <dbReference type="ARBA" id="ARBA00022840"/>
    </source>
</evidence>
<dbReference type="GO" id="GO:0035999">
    <property type="term" value="P:tetrahydrofolate interconversion"/>
    <property type="evidence" value="ECO:0007669"/>
    <property type="project" value="TreeGrafter"/>
</dbReference>
<dbReference type="Gene3D" id="3.40.50.10420">
    <property type="entry name" value="NagB/RpiA/CoA transferase-like"/>
    <property type="match status" value="1"/>
</dbReference>
<feature type="compositionally biased region" description="Polar residues" evidence="6">
    <location>
        <begin position="1"/>
        <end position="12"/>
    </location>
</feature>
<comment type="caution">
    <text evidence="7">The sequence shown here is derived from an EMBL/GenBank/DDBJ whole genome shotgun (WGS) entry which is preliminary data.</text>
</comment>
<feature type="binding site" evidence="4">
    <location>
        <position position="78"/>
    </location>
    <ligand>
        <name>substrate</name>
    </ligand>
</feature>
<keyword evidence="2 4" id="KW-0547">Nucleotide-binding</keyword>
<dbReference type="InterPro" id="IPR024185">
    <property type="entry name" value="FTHF_cligase-like_sf"/>
</dbReference>
<dbReference type="Proteomes" id="UP000245631">
    <property type="component" value="Unassembled WGS sequence"/>
</dbReference>
<dbReference type="Pfam" id="PF01812">
    <property type="entry name" value="5-FTHF_cyc-lig"/>
    <property type="match status" value="1"/>
</dbReference>
<evidence type="ECO:0000313" key="7">
    <source>
        <dbReference type="EMBL" id="PWJ91763.1"/>
    </source>
</evidence>
<evidence type="ECO:0000256" key="2">
    <source>
        <dbReference type="ARBA" id="ARBA00022741"/>
    </source>
</evidence>
<evidence type="ECO:0000256" key="6">
    <source>
        <dbReference type="SAM" id="MobiDB-lite"/>
    </source>
</evidence>
<dbReference type="AlphaFoldDB" id="A0A8E3B5D2"/>
<reference evidence="7 8" key="1">
    <citation type="submission" date="2018-05" db="EMBL/GenBank/DDBJ databases">
        <title>Genomic Encyclopedia of Type Strains, Phase IV (KMG-IV): sequencing the most valuable type-strain genomes for metagenomic binning, comparative biology and taxonomic classification.</title>
        <authorList>
            <person name="Goeker M."/>
        </authorList>
    </citation>
    <scope>NUCLEOTIDE SEQUENCE [LARGE SCALE GENOMIC DNA]</scope>
    <source>
        <strain evidence="7 8">DSM 2626</strain>
    </source>
</reference>
<comment type="catalytic activity">
    <reaction evidence="5">
        <text>(6S)-5-formyl-5,6,7,8-tetrahydrofolate + ATP = (6R)-5,10-methenyltetrahydrofolate + ADP + phosphate</text>
        <dbReference type="Rhea" id="RHEA:10488"/>
        <dbReference type="ChEBI" id="CHEBI:30616"/>
        <dbReference type="ChEBI" id="CHEBI:43474"/>
        <dbReference type="ChEBI" id="CHEBI:57455"/>
        <dbReference type="ChEBI" id="CHEBI:57457"/>
        <dbReference type="ChEBI" id="CHEBI:456216"/>
        <dbReference type="EC" id="6.3.3.2"/>
    </reaction>
</comment>
<keyword evidence="5" id="KW-0479">Metal-binding</keyword>
<evidence type="ECO:0000256" key="1">
    <source>
        <dbReference type="ARBA" id="ARBA00010638"/>
    </source>
</evidence>
<dbReference type="GO" id="GO:0005524">
    <property type="term" value="F:ATP binding"/>
    <property type="evidence" value="ECO:0007669"/>
    <property type="project" value="UniProtKB-KW"/>
</dbReference>
<dbReference type="GO" id="GO:0046872">
    <property type="term" value="F:metal ion binding"/>
    <property type="evidence" value="ECO:0007669"/>
    <property type="project" value="UniProtKB-KW"/>
</dbReference>
<name>A0A8E3B5D2_RHILI</name>
<organism evidence="7 8">
    <name type="scientific">Rhizobium loti</name>
    <name type="common">Mesorhizobium loti</name>
    <dbReference type="NCBI Taxonomy" id="381"/>
    <lineage>
        <taxon>Bacteria</taxon>
        <taxon>Pseudomonadati</taxon>
        <taxon>Pseudomonadota</taxon>
        <taxon>Alphaproteobacteria</taxon>
        <taxon>Hyphomicrobiales</taxon>
        <taxon>Phyllobacteriaceae</taxon>
        <taxon>Mesorhizobium</taxon>
    </lineage>
</organism>
<evidence type="ECO:0000256" key="4">
    <source>
        <dbReference type="PIRSR" id="PIRSR006806-1"/>
    </source>
</evidence>
<evidence type="ECO:0000313" key="8">
    <source>
        <dbReference type="Proteomes" id="UP000245631"/>
    </source>
</evidence>
<keyword evidence="5" id="KW-0460">Magnesium</keyword>
<dbReference type="InterPro" id="IPR037171">
    <property type="entry name" value="NagB/RpiA_transferase-like"/>
</dbReference>
<dbReference type="PIRSF" id="PIRSF006806">
    <property type="entry name" value="FTHF_cligase"/>
    <property type="match status" value="1"/>
</dbReference>
<feature type="binding site" evidence="4">
    <location>
        <begin position="27"/>
        <end position="31"/>
    </location>
    <ligand>
        <name>ATP</name>
        <dbReference type="ChEBI" id="CHEBI:30616"/>
    </ligand>
</feature>
<dbReference type="EC" id="6.3.3.2" evidence="5"/>
<gene>
    <name evidence="7" type="ORF">C8D77_103463</name>
</gene>
<feature type="binding site" evidence="4">
    <location>
        <begin position="152"/>
        <end position="160"/>
    </location>
    <ligand>
        <name>ATP</name>
        <dbReference type="ChEBI" id="CHEBI:30616"/>
    </ligand>
</feature>
<proteinExistence type="inferred from homology"/>
<accession>A0A8E3B5D2</accession>
<dbReference type="SUPFAM" id="SSF100950">
    <property type="entry name" value="NagB/RpiA/CoA transferase-like"/>
    <property type="match status" value="1"/>
</dbReference>
<dbReference type="GO" id="GO:0009396">
    <property type="term" value="P:folic acid-containing compound biosynthetic process"/>
    <property type="evidence" value="ECO:0007669"/>
    <property type="project" value="TreeGrafter"/>
</dbReference>
<comment type="cofactor">
    <cofactor evidence="5">
        <name>Mg(2+)</name>
        <dbReference type="ChEBI" id="CHEBI:18420"/>
    </cofactor>
</comment>
<comment type="similarity">
    <text evidence="1 5">Belongs to the 5-formyltetrahydrofolate cyclo-ligase family.</text>
</comment>